<sequence>MAEEEPPAAEGAAADGAGAVAAASLPPHPLPFRLLPTGARTDWDPAAAEVTLNVRLDGCIVPSEASPEGARIAYSHAVVIDDFIDEPTRQALLDFLLHGAPSSDPGCAANGSCQGSMQGGRAGATQGQGAAADAAPAGAAAAAAGKPGLQQDDGPQLPPGRWERRTADMAGGAPTWGVKQHVLAELAAGSLPAMQEVHARLLKLYPECDIAHLPSEAIQQQQQQQQQQIEQQQQQVEQQQQHAGEPPRKRPRQDTDTTCSQQPAPEAEYANGSGSGTQPSMQAGVDCAFFVANAAVAGDSFRFHVDADPTSFPDGSPWHGVFVSPKPGRAVLFDQDIMHRVSAPLAAAGGRPRFSLVWKLAFLPRQPGQALCLARPEWGPPVSFGSAARVDAVKRRLAAERAASQRGAQH</sequence>
<evidence type="ECO:0000313" key="2">
    <source>
        <dbReference type="EMBL" id="KAI7846428.1"/>
    </source>
</evidence>
<accession>A0AAD5E0R7</accession>
<proteinExistence type="predicted"/>
<dbReference type="EMBL" id="JADXDR010000002">
    <property type="protein sequence ID" value="KAI7846428.1"/>
    <property type="molecule type" value="Genomic_DNA"/>
</dbReference>
<dbReference type="AlphaFoldDB" id="A0AAD5E0R7"/>
<feature type="region of interest" description="Disordered" evidence="1">
    <location>
        <begin position="138"/>
        <end position="173"/>
    </location>
</feature>
<keyword evidence="3" id="KW-1185">Reference proteome</keyword>
<comment type="caution">
    <text evidence="2">The sequence shown here is derived from an EMBL/GenBank/DDBJ whole genome shotgun (WGS) entry which is preliminary data.</text>
</comment>
<feature type="compositionally biased region" description="Basic and acidic residues" evidence="1">
    <location>
        <begin position="245"/>
        <end position="255"/>
    </location>
</feature>
<feature type="compositionally biased region" description="Low complexity" evidence="1">
    <location>
        <begin position="219"/>
        <end position="241"/>
    </location>
</feature>
<evidence type="ECO:0000313" key="3">
    <source>
        <dbReference type="Proteomes" id="UP001205105"/>
    </source>
</evidence>
<name>A0AAD5E0R7_9CHLO</name>
<protein>
    <submittedName>
        <fullName evidence="2">Uncharacterized protein</fullName>
    </submittedName>
</protein>
<feature type="region of interest" description="Disordered" evidence="1">
    <location>
        <begin position="1"/>
        <end position="20"/>
    </location>
</feature>
<dbReference type="Proteomes" id="UP001205105">
    <property type="component" value="Unassembled WGS sequence"/>
</dbReference>
<gene>
    <name evidence="2" type="ORF">COHA_000041</name>
</gene>
<reference evidence="2" key="1">
    <citation type="submission" date="2020-11" db="EMBL/GenBank/DDBJ databases">
        <title>Chlorella ohadii genome sequencing and assembly.</title>
        <authorList>
            <person name="Murik O."/>
            <person name="Treves H."/>
            <person name="Kedem I."/>
            <person name="Shotland Y."/>
            <person name="Kaplan A."/>
        </authorList>
    </citation>
    <scope>NUCLEOTIDE SEQUENCE</scope>
    <source>
        <strain evidence="2">1</strain>
    </source>
</reference>
<feature type="region of interest" description="Disordered" evidence="1">
    <location>
        <begin position="219"/>
        <end position="277"/>
    </location>
</feature>
<evidence type="ECO:0000256" key="1">
    <source>
        <dbReference type="SAM" id="MobiDB-lite"/>
    </source>
</evidence>
<organism evidence="2 3">
    <name type="scientific">Chlorella ohadii</name>
    <dbReference type="NCBI Taxonomy" id="2649997"/>
    <lineage>
        <taxon>Eukaryota</taxon>
        <taxon>Viridiplantae</taxon>
        <taxon>Chlorophyta</taxon>
        <taxon>core chlorophytes</taxon>
        <taxon>Trebouxiophyceae</taxon>
        <taxon>Chlorellales</taxon>
        <taxon>Chlorellaceae</taxon>
        <taxon>Chlorella clade</taxon>
        <taxon>Chlorella</taxon>
    </lineage>
</organism>
<feature type="compositionally biased region" description="Low complexity" evidence="1">
    <location>
        <begin position="8"/>
        <end position="20"/>
    </location>
</feature>